<dbReference type="InterPro" id="IPR036426">
    <property type="entry name" value="Bulb-type_lectin_dom_sf"/>
</dbReference>
<dbReference type="Gene3D" id="2.90.10.10">
    <property type="entry name" value="Bulb-type lectin domain"/>
    <property type="match status" value="1"/>
</dbReference>
<proteinExistence type="evidence at transcript level"/>
<reference evidence="3" key="1">
    <citation type="journal article" date="1996" name="Eur. J. Biochem.">
        <title>Molecular cloning of two different mannose-binding lectins from tulip bulbs.</title>
        <authorList>
            <person name="Van Damme E.J."/>
            <person name="Brike F."/>
            <person name="Winter H.C."/>
            <person name="Van Leuven F."/>
            <person name="Goldstein I.J."/>
            <person name="Peumans W.J."/>
        </authorList>
    </citation>
    <scope>NUCLEOTIDE SEQUENCE</scope>
</reference>
<dbReference type="CDD" id="cd00028">
    <property type="entry name" value="B_lectin"/>
    <property type="match status" value="1"/>
</dbReference>
<name>Q41625_9LILI</name>
<evidence type="ECO:0000313" key="3">
    <source>
        <dbReference type="EMBL" id="AAC49387.1"/>
    </source>
</evidence>
<dbReference type="PROSITE" id="PS50927">
    <property type="entry name" value="BULB_LECTIN"/>
    <property type="match status" value="1"/>
</dbReference>
<protein>
    <submittedName>
        <fullName evidence="3">Mannose-binding lectin</fullName>
    </submittedName>
</protein>
<dbReference type="InterPro" id="IPR001480">
    <property type="entry name" value="Bulb-type_lectin_dom"/>
</dbReference>
<dbReference type="AlphaFoldDB" id="Q41625"/>
<dbReference type="GO" id="GO:0051707">
    <property type="term" value="P:response to other organism"/>
    <property type="evidence" value="ECO:0007669"/>
    <property type="project" value="UniProtKB-ARBA"/>
</dbReference>
<feature type="domain" description="Bulb-type lectin" evidence="2">
    <location>
        <begin position="50"/>
        <end position="158"/>
    </location>
</feature>
<dbReference type="PIR" id="S62650">
    <property type="entry name" value="S62650"/>
</dbReference>
<feature type="non-terminal residue" evidence="3">
    <location>
        <position position="1"/>
    </location>
</feature>
<evidence type="ECO:0000256" key="1">
    <source>
        <dbReference type="SAM" id="SignalP"/>
    </source>
</evidence>
<evidence type="ECO:0000259" key="2">
    <source>
        <dbReference type="PROSITE" id="PS50927"/>
    </source>
</evidence>
<dbReference type="SUPFAM" id="SSF51110">
    <property type="entry name" value="alpha-D-mannose-specific plant lectins"/>
    <property type="match status" value="1"/>
</dbReference>
<accession>Q41625</accession>
<dbReference type="EMBL" id="U23044">
    <property type="protein sequence ID" value="AAC49387.1"/>
    <property type="molecule type" value="mRNA"/>
</dbReference>
<keyword evidence="1" id="KW-0732">Signal</keyword>
<sequence length="183" mass="19556">SPMALPHSIAILLIIPTILGLLAAPSCQAESVIYSRKILSGEKAKPCTPNNVLYTGESLYGGQSLTWESYTFIMQTDCNLVLYEGNGSIWASGSNGLGSGCYVTMQKDGNLVIYSKIGNSVWASQTHQAEGNYVLVLQKDRNVVIYGSSLWATNTPQFSLTSNSTTESGSGMADEGKIAMVTK</sequence>
<keyword evidence="3" id="KW-0430">Lectin</keyword>
<feature type="chain" id="PRO_5004231594" evidence="1">
    <location>
        <begin position="30"/>
        <end position="183"/>
    </location>
</feature>
<dbReference type="GO" id="GO:0030246">
    <property type="term" value="F:carbohydrate binding"/>
    <property type="evidence" value="ECO:0007669"/>
    <property type="project" value="UniProtKB-KW"/>
</dbReference>
<dbReference type="SMART" id="SM00108">
    <property type="entry name" value="B_lectin"/>
    <property type="match status" value="1"/>
</dbReference>
<organism evidence="3">
    <name type="scientific">Tulipa hybrid cultivar</name>
    <dbReference type="NCBI Taxonomy" id="45423"/>
    <lineage>
        <taxon>Eukaryota</taxon>
        <taxon>Viridiplantae</taxon>
        <taxon>Streptophyta</taxon>
        <taxon>Embryophyta</taxon>
        <taxon>Tracheophyta</taxon>
        <taxon>Spermatophyta</taxon>
        <taxon>Magnoliopsida</taxon>
        <taxon>Liliopsida</taxon>
        <taxon>Liliales</taxon>
        <taxon>Liliaceae</taxon>
        <taxon>Tulipa</taxon>
    </lineage>
</organism>
<feature type="signal peptide" evidence="1">
    <location>
        <begin position="1"/>
        <end position="29"/>
    </location>
</feature>